<dbReference type="SMART" id="SM00355">
    <property type="entry name" value="ZnF_C2H2"/>
    <property type="match status" value="6"/>
</dbReference>
<proteinExistence type="predicted"/>
<feature type="domain" description="C2H2-type" evidence="7">
    <location>
        <begin position="221"/>
        <end position="249"/>
    </location>
</feature>
<evidence type="ECO:0000259" key="7">
    <source>
        <dbReference type="PROSITE" id="PS50157"/>
    </source>
</evidence>
<dbReference type="InterPro" id="IPR036236">
    <property type="entry name" value="Znf_C2H2_sf"/>
</dbReference>
<dbReference type="GO" id="GO:0045944">
    <property type="term" value="P:positive regulation of transcription by RNA polymerase II"/>
    <property type="evidence" value="ECO:0007669"/>
    <property type="project" value="TreeGrafter"/>
</dbReference>
<accession>A0A6J2UDN6</accession>
<dbReference type="PANTHER" id="PTHR24403:SF67">
    <property type="entry name" value="FI01116P-RELATED"/>
    <property type="match status" value="1"/>
</dbReference>
<dbReference type="AlphaFoldDB" id="A0A6J2UDN6"/>
<feature type="domain" description="C2H2-type" evidence="7">
    <location>
        <begin position="593"/>
        <end position="616"/>
    </location>
</feature>
<dbReference type="RefSeq" id="XP_030385232.1">
    <property type="nucleotide sequence ID" value="XM_030529372.1"/>
</dbReference>
<reference evidence="9" key="1">
    <citation type="submission" date="2025-08" db="UniProtKB">
        <authorList>
            <consortium name="RefSeq"/>
        </authorList>
    </citation>
    <scope>IDENTIFICATION</scope>
    <source>
        <strain evidence="9">11010-0011.00</strain>
        <tissue evidence="9">Whole body</tissue>
    </source>
</reference>
<dbReference type="GO" id="GO:0008270">
    <property type="term" value="F:zinc ion binding"/>
    <property type="evidence" value="ECO:0007669"/>
    <property type="project" value="UniProtKB-KW"/>
</dbReference>
<dbReference type="PROSITE" id="PS50157">
    <property type="entry name" value="ZINC_FINGER_C2H2_2"/>
    <property type="match status" value="4"/>
</dbReference>
<evidence type="ECO:0000256" key="5">
    <source>
        <dbReference type="PROSITE-ProRule" id="PRU00042"/>
    </source>
</evidence>
<dbReference type="GO" id="GO:0005634">
    <property type="term" value="C:nucleus"/>
    <property type="evidence" value="ECO:0007669"/>
    <property type="project" value="TreeGrafter"/>
</dbReference>
<evidence type="ECO:0000256" key="1">
    <source>
        <dbReference type="ARBA" id="ARBA00022723"/>
    </source>
</evidence>
<dbReference type="InterPro" id="IPR013087">
    <property type="entry name" value="Znf_C2H2_type"/>
</dbReference>
<keyword evidence="8" id="KW-1185">Reference proteome</keyword>
<feature type="region of interest" description="Disordered" evidence="6">
    <location>
        <begin position="440"/>
        <end position="466"/>
    </location>
</feature>
<dbReference type="OrthoDB" id="6077919at2759"/>
<dbReference type="InterPro" id="IPR050688">
    <property type="entry name" value="Zinc_finger/UBP_domain"/>
</dbReference>
<dbReference type="Pfam" id="PF00096">
    <property type="entry name" value="zf-C2H2"/>
    <property type="match status" value="1"/>
</dbReference>
<dbReference type="Proteomes" id="UP000504634">
    <property type="component" value="Unplaced"/>
</dbReference>
<sequence>MGADDRIDLNCDNCQDAAKPSQIYSARKAFGGRKVLDILQTVTHRSIPLSIPVKLCAPCTSSLLCTATLIEKFQKLVNTFSKENPLAEGVDVVTDAAAKPKVKPRNMRSKSMVVERTPILDISLKKQPPKSPAKQKMSESVADKNKSEDQHVTCDESQLDGIKIIPSKETLNITSENQIKKLAVLNPYASNDDINVNESASEDEFVEKEDNSIKYKKPSLYKCKLCEFQTKVPGVLKKHLMAEHGQKRPRVHECTLCPKAFGQEKSLKKHLATHDENELTRTNVAKPEIVKTPVATTNSHPEKESAAVKSPIKEKLHEHEKTVEYTFAVNGTDSSTPNPSKRTGRGLEFKCDICDSDLKSVKAMKDHMKSAHDISAIKLFVCELCHSKFSTNQQLKKHCTKKHMATAADPPDTSANGEKGYESPDVIEAMNSDVEEMRLASSSKKEPETKEALFKVPKQKRAKTSFNEAQEEINACVANSIATTEKASKRKTSENMNTSLTQRIEQIDQTEASPSKPNENNLSNSWKKMVESPVVPKIKRNKPEADEGPASPSKKKRKEKKYSESSVVDLPDEVNIDVKPHKKESLNSDVGEMECSICGKTVKSRTRLDSHIQKKHKNILKCPNCKKFFKSVEYVSHFSFSCNSDKGFPCGVKICKKVFHRAEYLSGHLEKKHDYI</sequence>
<dbReference type="Gene3D" id="3.30.160.60">
    <property type="entry name" value="Classic Zinc Finger"/>
    <property type="match status" value="3"/>
</dbReference>
<feature type="compositionally biased region" description="Polar residues" evidence="6">
    <location>
        <begin position="505"/>
        <end position="526"/>
    </location>
</feature>
<feature type="region of interest" description="Disordered" evidence="6">
    <location>
        <begin position="123"/>
        <end position="153"/>
    </location>
</feature>
<dbReference type="Pfam" id="PF12874">
    <property type="entry name" value="zf-met"/>
    <property type="match status" value="2"/>
</dbReference>
<dbReference type="PANTHER" id="PTHR24403">
    <property type="entry name" value="ZINC FINGER PROTEIN"/>
    <property type="match status" value="1"/>
</dbReference>
<evidence type="ECO:0000256" key="2">
    <source>
        <dbReference type="ARBA" id="ARBA00022737"/>
    </source>
</evidence>
<feature type="compositionally biased region" description="Basic and acidic residues" evidence="6">
    <location>
        <begin position="440"/>
        <end position="453"/>
    </location>
</feature>
<keyword evidence="3 5" id="KW-0863">Zinc-finger</keyword>
<dbReference type="PROSITE" id="PS00028">
    <property type="entry name" value="ZINC_FINGER_C2H2_1"/>
    <property type="match status" value="4"/>
</dbReference>
<feature type="domain" description="C2H2-type" evidence="7">
    <location>
        <begin position="380"/>
        <end position="408"/>
    </location>
</feature>
<gene>
    <name evidence="9" type="primary">LOC115632283</name>
</gene>
<name>A0A6J2UDN6_DROLE</name>
<keyword evidence="1" id="KW-0479">Metal-binding</keyword>
<dbReference type="GeneID" id="115632283"/>
<protein>
    <submittedName>
        <fullName evidence="9">Zinc finger protein CG2199-like</fullName>
    </submittedName>
</protein>
<feature type="compositionally biased region" description="Basic and acidic residues" evidence="6">
    <location>
        <begin position="141"/>
        <end position="153"/>
    </location>
</feature>
<evidence type="ECO:0000256" key="3">
    <source>
        <dbReference type="ARBA" id="ARBA00022771"/>
    </source>
</evidence>
<keyword evidence="2" id="KW-0677">Repeat</keyword>
<feature type="domain" description="C2H2-type" evidence="7">
    <location>
        <begin position="252"/>
        <end position="279"/>
    </location>
</feature>
<evidence type="ECO:0000313" key="9">
    <source>
        <dbReference type="RefSeq" id="XP_030385232.1"/>
    </source>
</evidence>
<evidence type="ECO:0000256" key="6">
    <source>
        <dbReference type="SAM" id="MobiDB-lite"/>
    </source>
</evidence>
<evidence type="ECO:0000256" key="4">
    <source>
        <dbReference type="ARBA" id="ARBA00022833"/>
    </source>
</evidence>
<organism evidence="8 9">
    <name type="scientific">Drosophila lebanonensis</name>
    <name type="common">Fruit fly</name>
    <name type="synonym">Scaptodrosophila lebanonensis</name>
    <dbReference type="NCBI Taxonomy" id="7225"/>
    <lineage>
        <taxon>Eukaryota</taxon>
        <taxon>Metazoa</taxon>
        <taxon>Ecdysozoa</taxon>
        <taxon>Arthropoda</taxon>
        <taxon>Hexapoda</taxon>
        <taxon>Insecta</taxon>
        <taxon>Pterygota</taxon>
        <taxon>Neoptera</taxon>
        <taxon>Endopterygota</taxon>
        <taxon>Diptera</taxon>
        <taxon>Brachycera</taxon>
        <taxon>Muscomorpha</taxon>
        <taxon>Ephydroidea</taxon>
        <taxon>Drosophilidae</taxon>
        <taxon>Scaptodrosophila</taxon>
    </lineage>
</organism>
<keyword evidence="4" id="KW-0862">Zinc</keyword>
<dbReference type="SUPFAM" id="SSF57667">
    <property type="entry name" value="beta-beta-alpha zinc fingers"/>
    <property type="match status" value="1"/>
</dbReference>
<evidence type="ECO:0000313" key="8">
    <source>
        <dbReference type="Proteomes" id="UP000504634"/>
    </source>
</evidence>
<feature type="region of interest" description="Disordered" evidence="6">
    <location>
        <begin position="505"/>
        <end position="566"/>
    </location>
</feature>